<keyword evidence="1" id="KW-0732">Signal</keyword>
<organism evidence="3 4">
    <name type="scientific">Synoicihabitans lomoniglobus</name>
    <dbReference type="NCBI Taxonomy" id="2909285"/>
    <lineage>
        <taxon>Bacteria</taxon>
        <taxon>Pseudomonadati</taxon>
        <taxon>Verrucomicrobiota</taxon>
        <taxon>Opitutia</taxon>
        <taxon>Opitutales</taxon>
        <taxon>Opitutaceae</taxon>
        <taxon>Synoicihabitans</taxon>
    </lineage>
</organism>
<dbReference type="EMBL" id="CP119075">
    <property type="protein sequence ID" value="WED65574.1"/>
    <property type="molecule type" value="Genomic_DNA"/>
</dbReference>
<dbReference type="Gene3D" id="3.20.20.80">
    <property type="entry name" value="Glycosidases"/>
    <property type="match status" value="1"/>
</dbReference>
<dbReference type="InterPro" id="IPR013783">
    <property type="entry name" value="Ig-like_fold"/>
</dbReference>
<dbReference type="InterPro" id="IPR017853">
    <property type="entry name" value="GH"/>
</dbReference>
<accession>A0AAE9ZYA0</accession>
<keyword evidence="4" id="KW-1185">Reference proteome</keyword>
<feature type="signal peptide" evidence="1">
    <location>
        <begin position="1"/>
        <end position="22"/>
    </location>
</feature>
<protein>
    <submittedName>
        <fullName evidence="3">DUF5060 domain-containing protein</fullName>
    </submittedName>
</protein>
<dbReference type="AlphaFoldDB" id="A0AAE9ZYA0"/>
<dbReference type="Proteomes" id="UP001218638">
    <property type="component" value="Chromosome"/>
</dbReference>
<evidence type="ECO:0000256" key="1">
    <source>
        <dbReference type="SAM" id="SignalP"/>
    </source>
</evidence>
<reference evidence="3" key="1">
    <citation type="submission" date="2023-03" db="EMBL/GenBank/DDBJ databases">
        <title>Lomoglobus Profundus gen. nov., sp. nov., a novel member of the phylum Verrucomicrobia, isolated from deep-marine sediment of South China Sea.</title>
        <authorList>
            <person name="Ahmad T."/>
            <person name="Ishaq S.E."/>
            <person name="Wang F."/>
        </authorList>
    </citation>
    <scope>NUCLEOTIDE SEQUENCE</scope>
    <source>
        <strain evidence="3">LMO-M01</strain>
    </source>
</reference>
<dbReference type="Gene3D" id="2.60.40.10">
    <property type="entry name" value="Immunoglobulins"/>
    <property type="match status" value="1"/>
</dbReference>
<proteinExistence type="predicted"/>
<feature type="chain" id="PRO_5042254432" evidence="1">
    <location>
        <begin position="23"/>
        <end position="610"/>
    </location>
</feature>
<dbReference type="SUPFAM" id="SSF51445">
    <property type="entry name" value="(Trans)glycosidases"/>
    <property type="match status" value="1"/>
</dbReference>
<dbReference type="Pfam" id="PF16586">
    <property type="entry name" value="DUF5060"/>
    <property type="match status" value="1"/>
</dbReference>
<evidence type="ECO:0000313" key="4">
    <source>
        <dbReference type="Proteomes" id="UP001218638"/>
    </source>
</evidence>
<sequence>MKPVRALISFVLLPLLSAALSAQHPAAAVSQWDTVTLSFPGPDLSETAEVNPFADVRLQVTFTHADASYTIPGFYAADGNAAESGADTGNVWQVRFTPDHTGPWTWSAAMHIGPDAVLLPADFPHLKAHHLDHNSGAFEVTPSSATGRDFRAHGRLSVDPATGYFHFASTGRTWIKAGADSPENFLGYRDFDDTYRHSETFREGENRPNASLHTYAPHLADWREGDPTWHGDKGKSIIGALNYLAGTGMNAVYFLTLNIDGDGKDVWPYRTHTDRDRFDCSRLDQWEIVFQHMERLGLAMHVVTQETENERLLDGGFTGRERRLYYRELIARFGHHLGLIWNLGEENGPANFSPHGQTTEQQKAMADYLAATDPYGHPIIIHTHSTSSGKDEVTAPLLGHPTLDGLSFQVDEPTRVHGELLDWRQRARAAGHPWLITMDEIGQWHTGAVPDADDPTHDSLRYQALWGSLMAGASGVEWYFGARYAHNDLSAEDWRSRDNLWRQTRHALDFFTHLPVARMEPADNLTPRSDDYVLAYPGFTYAIYLPDATAEPRLDLGRDGVSYSIHWFNPRAGGNLQSGPLTTVSATGEVTLGAAPADPDQDWVVLVRRR</sequence>
<name>A0AAE9ZYA0_9BACT</name>
<evidence type="ECO:0000259" key="2">
    <source>
        <dbReference type="Pfam" id="PF16586"/>
    </source>
</evidence>
<dbReference type="InterPro" id="IPR032260">
    <property type="entry name" value="DUF5060"/>
</dbReference>
<dbReference type="KEGG" id="slom:PXH66_01755"/>
<dbReference type="RefSeq" id="WP_330928780.1">
    <property type="nucleotide sequence ID" value="NZ_CP119075.1"/>
</dbReference>
<evidence type="ECO:0000313" key="3">
    <source>
        <dbReference type="EMBL" id="WED65574.1"/>
    </source>
</evidence>
<feature type="domain" description="DUF5060" evidence="2">
    <location>
        <begin position="29"/>
        <end position="109"/>
    </location>
</feature>
<gene>
    <name evidence="3" type="ORF">PXH66_01755</name>
</gene>